<keyword evidence="3" id="KW-1185">Reference proteome</keyword>
<reference evidence="2 3" key="1">
    <citation type="journal article" date="2012" name="Genome Biol.">
        <title>The genome of the polar eukaryotic microalga coccomyxa subellipsoidea reveals traits of cold adaptation.</title>
        <authorList>
            <person name="Blanc G."/>
            <person name="Agarkova I."/>
            <person name="Grimwood J."/>
            <person name="Kuo A."/>
            <person name="Brueggeman A."/>
            <person name="Dunigan D."/>
            <person name="Gurnon J."/>
            <person name="Ladunga I."/>
            <person name="Lindquist E."/>
            <person name="Lucas S."/>
            <person name="Pangilinan J."/>
            <person name="Proschold T."/>
            <person name="Salamov A."/>
            <person name="Schmutz J."/>
            <person name="Weeks D."/>
            <person name="Yamada T."/>
            <person name="Claverie J.M."/>
            <person name="Grigoriev I."/>
            <person name="Van Etten J."/>
            <person name="Lomsadze A."/>
            <person name="Borodovsky M."/>
        </authorList>
    </citation>
    <scope>NUCLEOTIDE SEQUENCE [LARGE SCALE GENOMIC DNA]</scope>
    <source>
        <strain evidence="2 3">C-169</strain>
    </source>
</reference>
<comment type="caution">
    <text evidence="2">The sequence shown here is derived from an EMBL/GenBank/DDBJ whole genome shotgun (WGS) entry which is preliminary data.</text>
</comment>
<organism evidence="2 3">
    <name type="scientific">Coccomyxa subellipsoidea (strain C-169)</name>
    <name type="common">Green microalga</name>
    <dbReference type="NCBI Taxonomy" id="574566"/>
    <lineage>
        <taxon>Eukaryota</taxon>
        <taxon>Viridiplantae</taxon>
        <taxon>Chlorophyta</taxon>
        <taxon>core chlorophytes</taxon>
        <taxon>Trebouxiophyceae</taxon>
        <taxon>Trebouxiophyceae incertae sedis</taxon>
        <taxon>Coccomyxaceae</taxon>
        <taxon>Coccomyxa</taxon>
        <taxon>Coccomyxa subellipsoidea</taxon>
    </lineage>
</organism>
<dbReference type="GeneID" id="17041692"/>
<dbReference type="KEGG" id="csl:COCSUDRAFT_63226"/>
<accession>I0YZ81</accession>
<evidence type="ECO:0000256" key="1">
    <source>
        <dbReference type="SAM" id="MobiDB-lite"/>
    </source>
</evidence>
<sequence length="309" mass="32520">MAPRQDSLNSCFSEVTGRGDIDAACFPRQLLNTAGQWCTPGHRCAAVPAPRKSPMELPLHAEAAPRLTAALLEASEALYKLTAPLASPTETSEQHCRLNGPLQATAVNAVSAAQQPHASQLEFPCKLQERQVEADISDTASETGSSSTPPPRKGRRRTPMCRNPSTKAAARKLQPPPPPAYRPAQTPFPWARTTASKLVQKLLAMQAADWCPSPEAVPLRKAARLAPLCSPGRQTSCPAALPTCPAACPTADLATPACPELPAGAAQISADLPGASKAGSLPSGVAEWRVQVWPVPQNCAYAATIPREA</sequence>
<dbReference type="OrthoDB" id="10590207at2759"/>
<evidence type="ECO:0000313" key="3">
    <source>
        <dbReference type="Proteomes" id="UP000007264"/>
    </source>
</evidence>
<name>I0YZ81_COCSC</name>
<dbReference type="RefSeq" id="XP_005648244.1">
    <property type="nucleotide sequence ID" value="XM_005648187.1"/>
</dbReference>
<proteinExistence type="predicted"/>
<gene>
    <name evidence="2" type="ORF">COCSUDRAFT_63226</name>
</gene>
<dbReference type="Proteomes" id="UP000007264">
    <property type="component" value="Unassembled WGS sequence"/>
</dbReference>
<evidence type="ECO:0000313" key="2">
    <source>
        <dbReference type="EMBL" id="EIE23700.1"/>
    </source>
</evidence>
<protein>
    <submittedName>
        <fullName evidence="2">Uncharacterized protein</fullName>
    </submittedName>
</protein>
<feature type="region of interest" description="Disordered" evidence="1">
    <location>
        <begin position="131"/>
        <end position="187"/>
    </location>
</feature>
<dbReference type="AlphaFoldDB" id="I0YZ81"/>
<dbReference type="EMBL" id="AGSI01000007">
    <property type="protein sequence ID" value="EIE23700.1"/>
    <property type="molecule type" value="Genomic_DNA"/>
</dbReference>